<accession>A0ACC0UGP6</accession>
<name>A0ACC0UGP6_9AGAM</name>
<evidence type="ECO:0000313" key="1">
    <source>
        <dbReference type="EMBL" id="KAI9510234.1"/>
    </source>
</evidence>
<proteinExistence type="predicted"/>
<dbReference type="Proteomes" id="UP001207468">
    <property type="component" value="Unassembled WGS sequence"/>
</dbReference>
<sequence length="704" mass="77687">MSGSKSSAHSSQLQDASSMFAYDLALLFFRGIVKVFFREVRPRGSFNIPREGPVIFVGAPHSNQFLDLLLALMVFRESGRRSSFLVAAKSMTRRVVGFLAKSLSSIPVVRAADSAKVGTGKLHLSPDDPCLVLGEGTKFLEELKPKMQIMLSKAVGSAVAEVAEVISDTKLRTKGEFQTETEKYTKLVREKAEEAKSQGIDGLTFSTLPYVDHNEMFQYVYQQLWEDGCVAIFPEGGSHDRTDLLPLKAGFSMMALGAMAGRPDVKVKIVPVGLSYFHAHRFRSRAVVEFGPPVDVSTELVDKFKNGGSDKREAVSTLLNQVYDALKAVTVRAPDYDTLMLIQAARRLYRPPGQHLTLGQVVELNKRFLLAYSCFKDEPRIQALREKVIKYNRLLRDLGLRDHQVPRAQKASWKTFGLLLYRIALLQVWIVVSLPGVVLHAPIFVTASVVSKIKAKEALAASVVKVAGRDVLATWKVLISLVMTPALYLSYAIIATIIAIKADASLNTILWTPFLVLLALPFIGYGTLKVGEAGMDVLKSLGPLIIALIPGKDRYLDHLKRVRQELAKELGEAIDEFGPQIWDDFDKYRILVPSASVPPSSGKQGLWGRKTGAGIVDAQGDLLSHPMTWLDERLFGWSHSTEASREVSRAASPRGSDDEDEGDYDNILKAAPPEGTTSEVQSRRGSYADLQKLRAVEKSNGREE</sequence>
<keyword evidence="2" id="KW-1185">Reference proteome</keyword>
<protein>
    <submittedName>
        <fullName evidence="1">Uncharacterized protein</fullName>
    </submittedName>
</protein>
<dbReference type="EMBL" id="JAGFNK010000046">
    <property type="protein sequence ID" value="KAI9510234.1"/>
    <property type="molecule type" value="Genomic_DNA"/>
</dbReference>
<gene>
    <name evidence="1" type="ORF">F5148DRAFT_1274864</name>
</gene>
<evidence type="ECO:0000313" key="2">
    <source>
        <dbReference type="Proteomes" id="UP001207468"/>
    </source>
</evidence>
<comment type="caution">
    <text evidence="1">The sequence shown here is derived from an EMBL/GenBank/DDBJ whole genome shotgun (WGS) entry which is preliminary data.</text>
</comment>
<reference evidence="1" key="1">
    <citation type="submission" date="2021-03" db="EMBL/GenBank/DDBJ databases">
        <title>Evolutionary priming and transition to the ectomycorrhizal habit in an iconic lineage of mushroom-forming fungi: is preadaptation a requirement?</title>
        <authorList>
            <consortium name="DOE Joint Genome Institute"/>
            <person name="Looney B.P."/>
            <person name="Miyauchi S."/>
            <person name="Morin E."/>
            <person name="Drula E."/>
            <person name="Courty P.E."/>
            <person name="Chicoki N."/>
            <person name="Fauchery L."/>
            <person name="Kohler A."/>
            <person name="Kuo A."/>
            <person name="LaButti K."/>
            <person name="Pangilinan J."/>
            <person name="Lipzen A."/>
            <person name="Riley R."/>
            <person name="Andreopoulos W."/>
            <person name="He G."/>
            <person name="Johnson J."/>
            <person name="Barry K.W."/>
            <person name="Grigoriev I.V."/>
            <person name="Nagy L."/>
            <person name="Hibbett D."/>
            <person name="Henrissat B."/>
            <person name="Matheny P.B."/>
            <person name="Labbe J."/>
            <person name="Martin A.F."/>
        </authorList>
    </citation>
    <scope>NUCLEOTIDE SEQUENCE</scope>
    <source>
        <strain evidence="1">BPL698</strain>
    </source>
</reference>
<organism evidence="1 2">
    <name type="scientific">Russula earlei</name>
    <dbReference type="NCBI Taxonomy" id="71964"/>
    <lineage>
        <taxon>Eukaryota</taxon>
        <taxon>Fungi</taxon>
        <taxon>Dikarya</taxon>
        <taxon>Basidiomycota</taxon>
        <taxon>Agaricomycotina</taxon>
        <taxon>Agaricomycetes</taxon>
        <taxon>Russulales</taxon>
        <taxon>Russulaceae</taxon>
        <taxon>Russula</taxon>
    </lineage>
</organism>